<keyword evidence="1" id="KW-0812">Transmembrane</keyword>
<proteinExistence type="predicted"/>
<accession>A0A134CIV5</accession>
<comment type="caution">
    <text evidence="2">The sequence shown here is derived from an EMBL/GenBank/DDBJ whole genome shotgun (WGS) entry which is preliminary data.</text>
</comment>
<name>A0A134CIV5_9FIRM</name>
<keyword evidence="1" id="KW-0472">Membrane</keyword>
<evidence type="ECO:0000256" key="1">
    <source>
        <dbReference type="SAM" id="Phobius"/>
    </source>
</evidence>
<dbReference type="EMBL" id="LSDT01000022">
    <property type="protein sequence ID" value="KXB92151.1"/>
    <property type="molecule type" value="Genomic_DNA"/>
</dbReference>
<organism evidence="2 3">
    <name type="scientific">Megasphaera hutchinsoni</name>
    <dbReference type="NCBI Taxonomy" id="1588748"/>
    <lineage>
        <taxon>Bacteria</taxon>
        <taxon>Bacillati</taxon>
        <taxon>Bacillota</taxon>
        <taxon>Negativicutes</taxon>
        <taxon>Veillonellales</taxon>
        <taxon>Veillonellaceae</taxon>
        <taxon>Megasphaera</taxon>
    </lineage>
</organism>
<dbReference type="Proteomes" id="UP000070160">
    <property type="component" value="Unassembled WGS sequence"/>
</dbReference>
<keyword evidence="1" id="KW-1133">Transmembrane helix</keyword>
<reference evidence="3" key="1">
    <citation type="submission" date="2016-01" db="EMBL/GenBank/DDBJ databases">
        <authorList>
            <person name="Mitreva M."/>
            <person name="Pepin K.H."/>
            <person name="Mihindukulasuriya K.A."/>
            <person name="Fulton R."/>
            <person name="Fronick C."/>
            <person name="O'Laughlin M."/>
            <person name="Miner T."/>
            <person name="Herter B."/>
            <person name="Rosa B.A."/>
            <person name="Cordes M."/>
            <person name="Tomlinson C."/>
            <person name="Wollam A."/>
            <person name="Palsikar V.B."/>
            <person name="Mardis E.R."/>
            <person name="Wilson R.K."/>
        </authorList>
    </citation>
    <scope>NUCLEOTIDE SEQUENCE [LARGE SCALE GENOMIC DNA]</scope>
    <source>
        <strain evidence="3">KA00182</strain>
    </source>
</reference>
<dbReference type="STRING" id="1588748.HMPREF3182_00603"/>
<protein>
    <submittedName>
        <fullName evidence="2">Uncharacterized protein</fullName>
    </submittedName>
</protein>
<keyword evidence="3" id="KW-1185">Reference proteome</keyword>
<sequence>MSIIHCTETSVILLYYDHFSQYLQDYYPNIFRKFTIGLNVKNIFVSIFLNIYIIRSLNR</sequence>
<feature type="transmembrane region" description="Helical" evidence="1">
    <location>
        <begin position="34"/>
        <end position="54"/>
    </location>
</feature>
<evidence type="ECO:0000313" key="2">
    <source>
        <dbReference type="EMBL" id="KXB92151.1"/>
    </source>
</evidence>
<evidence type="ECO:0000313" key="3">
    <source>
        <dbReference type="Proteomes" id="UP000070160"/>
    </source>
</evidence>
<dbReference type="AlphaFoldDB" id="A0A134CIV5"/>
<gene>
    <name evidence="2" type="ORF">HMPREF3182_00603</name>
</gene>